<organism evidence="1 2">
    <name type="scientific">Manihot esculenta</name>
    <name type="common">Cassava</name>
    <name type="synonym">Jatropha manihot</name>
    <dbReference type="NCBI Taxonomy" id="3983"/>
    <lineage>
        <taxon>Eukaryota</taxon>
        <taxon>Viridiplantae</taxon>
        <taxon>Streptophyta</taxon>
        <taxon>Embryophyta</taxon>
        <taxon>Tracheophyta</taxon>
        <taxon>Spermatophyta</taxon>
        <taxon>Magnoliopsida</taxon>
        <taxon>eudicotyledons</taxon>
        <taxon>Gunneridae</taxon>
        <taxon>Pentapetalae</taxon>
        <taxon>rosids</taxon>
        <taxon>fabids</taxon>
        <taxon>Malpighiales</taxon>
        <taxon>Euphorbiaceae</taxon>
        <taxon>Crotonoideae</taxon>
        <taxon>Manihoteae</taxon>
        <taxon>Manihot</taxon>
    </lineage>
</organism>
<comment type="caution">
    <text evidence="1">The sequence shown here is derived from an EMBL/GenBank/DDBJ whole genome shotgun (WGS) entry which is preliminary data.</text>
</comment>
<dbReference type="AlphaFoldDB" id="A0A2C9VB18"/>
<keyword evidence="2" id="KW-1185">Reference proteome</keyword>
<dbReference type="GO" id="GO:0000340">
    <property type="term" value="F:RNA 7-methylguanosine cap binding"/>
    <property type="evidence" value="ECO:0000318"/>
    <property type="project" value="GO_Central"/>
</dbReference>
<dbReference type="InterPro" id="IPR008081">
    <property type="entry name" value="Cytoplasmic_FMR1-int"/>
</dbReference>
<dbReference type="GO" id="GO:0031209">
    <property type="term" value="C:SCAR complex"/>
    <property type="evidence" value="ECO:0000318"/>
    <property type="project" value="GO_Central"/>
</dbReference>
<evidence type="ECO:0000313" key="2">
    <source>
        <dbReference type="Proteomes" id="UP000091857"/>
    </source>
</evidence>
<reference evidence="2" key="1">
    <citation type="journal article" date="2016" name="Nat. Biotechnol.">
        <title>Sequencing wild and cultivated cassava and related species reveals extensive interspecific hybridization and genetic diversity.</title>
        <authorList>
            <person name="Bredeson J.V."/>
            <person name="Lyons J.B."/>
            <person name="Prochnik S.E."/>
            <person name="Wu G.A."/>
            <person name="Ha C.M."/>
            <person name="Edsinger-Gonzales E."/>
            <person name="Grimwood J."/>
            <person name="Schmutz J."/>
            <person name="Rabbi I.Y."/>
            <person name="Egesi C."/>
            <person name="Nauluvula P."/>
            <person name="Lebot V."/>
            <person name="Ndunguru J."/>
            <person name="Mkamilo G."/>
            <person name="Bart R.S."/>
            <person name="Setter T.L."/>
            <person name="Gleadow R.M."/>
            <person name="Kulakow P."/>
            <person name="Ferguson M.E."/>
            <person name="Rounsley S."/>
            <person name="Rokhsar D.S."/>
        </authorList>
    </citation>
    <scope>NUCLEOTIDE SEQUENCE [LARGE SCALE GENOMIC DNA]</scope>
    <source>
        <strain evidence="2">cv. AM560-2</strain>
    </source>
</reference>
<evidence type="ECO:0000313" key="1">
    <source>
        <dbReference type="EMBL" id="OAY41996.2"/>
    </source>
</evidence>
<protein>
    <recommendedName>
        <fullName evidence="3">CYRIA/CYRIB Rac1 binding domain-containing protein</fullName>
    </recommendedName>
</protein>
<name>A0A2C9VB18_MANES</name>
<dbReference type="STRING" id="3983.A0A2C9VB18"/>
<dbReference type="GO" id="GO:0000902">
    <property type="term" value="P:cell morphogenesis"/>
    <property type="evidence" value="ECO:0000318"/>
    <property type="project" value="GO_Central"/>
</dbReference>
<dbReference type="EMBL" id="CM004395">
    <property type="protein sequence ID" value="OAY41996.2"/>
    <property type="molecule type" value="Genomic_DNA"/>
</dbReference>
<gene>
    <name evidence="1" type="ORF">MANES_09G088900v8</name>
</gene>
<dbReference type="PRINTS" id="PR01698">
    <property type="entry name" value="CYTOFMRPINTP"/>
</dbReference>
<sequence>MGEDAVCLDISTEVMGIGKENTGITELKRDHQSLVDDNEPESFPNKRQAREASNEDIKSEVSNPVISPKENAPSCQDITSQPTELATCKQMGAGEVTSTFSENSSPLDTLSEDGEHNSRNNACQNDFAGVGSSDSVSTTHVVLEIPKHASSSGIRKITFKFSKRKEDYDTQNFSSVTNPVGNGIGQKHCSKERERNYSAWVDSGAEMVGSENRHFCAPNMELKMSKKVVPGNYPTNVKKLLSTGILDGARVKYFSPERELDGIIDGGGYLCGCSSCNFSKVLSAYEFEQHAGCKTRHPNNHIYLGNGKPICSIIHELKTAPLSALDEVIKDVAGSCINEEFFQVWKASLQQSNEISGVEKRCYNMPPCSPSSLGSYSNQAFEGSFCLTSSSFVHNNPFRQQKYMEISEEQKRALKRPSSLVQQKKTNEGGTKRRDNDLHRLLFMPNGLPDGAELAYFVKGQKLLAGYKQGNGIVCSCCDREISPSQFEAHAGMAARRQPYRHIYTSNGLTLHDIAISLANGQSVTTGISDDMCANCGDGGDLIFCESCPRAFHMACLGLQCIPKGVWHCSNCNKFENGGNVVRPIVIRLTRVVKTPENEVGGCVFCRAHDFSTNNFDDRTVILCDQCEREFHVGCLRNNGLCDLKALPKGNWFCSSDCNRIYMALRNFVSDGVQLIPASQLNIITRKYAEKGLSIGGLANDDVQWRILMGKSRDKEDLSLLSAAAAIFRECFDPIVAKSGRDLIPVMVYGRNISGQEFGGMYCVLLLVRNVVVSAGLLRIFGREVAELPLVATSREHQGKGYFQALFSCIERLLCSLKVVNLVLPAAEEAESIWTGRFGFRKMSEGQVSKYTRELQLTIFKGTSMLEKAVSPIID</sequence>
<accession>A0A2C9VB18</accession>
<dbReference type="Proteomes" id="UP000091857">
    <property type="component" value="Chromosome 9"/>
</dbReference>
<dbReference type="GO" id="GO:0031267">
    <property type="term" value="F:small GTPase binding"/>
    <property type="evidence" value="ECO:0007669"/>
    <property type="project" value="InterPro"/>
</dbReference>
<dbReference type="GO" id="GO:0006417">
    <property type="term" value="P:regulation of translation"/>
    <property type="evidence" value="ECO:0000318"/>
    <property type="project" value="GO_Central"/>
</dbReference>
<dbReference type="PIRSF" id="PIRSF008153">
    <property type="entry name" value="FMR1_interacting"/>
    <property type="match status" value="1"/>
</dbReference>
<evidence type="ECO:0008006" key="3">
    <source>
        <dbReference type="Google" id="ProtNLM"/>
    </source>
</evidence>
<dbReference type="PANTHER" id="PTHR12195">
    <property type="entry name" value="CYTOPLASMIC FMR1-INTERACTING PROTEIN-RELATED"/>
    <property type="match status" value="1"/>
</dbReference>
<dbReference type="GO" id="GO:0030833">
    <property type="term" value="P:regulation of actin filament polymerization"/>
    <property type="evidence" value="ECO:0007669"/>
    <property type="project" value="InterPro"/>
</dbReference>
<proteinExistence type="predicted"/>
<dbReference type="Pfam" id="PF05994">
    <property type="entry name" value="FragX_IP"/>
    <property type="match status" value="1"/>
</dbReference>